<dbReference type="AlphaFoldDB" id="A0ABD2DTV7"/>
<reference evidence="2 3" key="1">
    <citation type="journal article" date="2024" name="G3 (Bethesda)">
        <title>A hybrid genome assembly of the endangered aye-aye (Daubentonia madagascariensis).</title>
        <authorList>
            <person name="Versoza C.J."/>
            <person name="Pfeifer S.P."/>
        </authorList>
    </citation>
    <scope>NUCLEOTIDE SEQUENCE [LARGE SCALE GENOMIC DNA]</scope>
    <source>
        <strain evidence="2">6821</strain>
    </source>
</reference>
<comment type="caution">
    <text evidence="2">The sequence shown here is derived from an EMBL/GenBank/DDBJ whole genome shotgun (WGS) entry which is preliminary data.</text>
</comment>
<evidence type="ECO:0000313" key="2">
    <source>
        <dbReference type="EMBL" id="KAL2769981.1"/>
    </source>
</evidence>
<gene>
    <name evidence="2" type="ORF">WCI35_022718</name>
</gene>
<name>A0ABD2DTV7_DAUMA</name>
<organism evidence="2 3">
    <name type="scientific">Daubentonia madagascariensis</name>
    <name type="common">Aye-aye</name>
    <name type="synonym">Sciurus madagascariensis</name>
    <dbReference type="NCBI Taxonomy" id="31869"/>
    <lineage>
        <taxon>Eukaryota</taxon>
        <taxon>Metazoa</taxon>
        <taxon>Chordata</taxon>
        <taxon>Craniata</taxon>
        <taxon>Vertebrata</taxon>
        <taxon>Euteleostomi</taxon>
        <taxon>Mammalia</taxon>
        <taxon>Eutheria</taxon>
        <taxon>Euarchontoglires</taxon>
        <taxon>Primates</taxon>
        <taxon>Strepsirrhini</taxon>
        <taxon>Chiromyiformes</taxon>
        <taxon>Daubentoniidae</taxon>
        <taxon>Daubentonia</taxon>
    </lineage>
</organism>
<dbReference type="Proteomes" id="UP001610411">
    <property type="component" value="Unassembled WGS sequence"/>
</dbReference>
<protein>
    <submittedName>
        <fullName evidence="2">Stromal cell-derived factor 1 isoform 5</fullName>
    </submittedName>
</protein>
<feature type="non-terminal residue" evidence="2">
    <location>
        <position position="1"/>
    </location>
</feature>
<feature type="region of interest" description="Disordered" evidence="1">
    <location>
        <begin position="1"/>
        <end position="22"/>
    </location>
</feature>
<sequence length="87" mass="9858">GHQGHRRAGPHGGRALPRRRETCQPELQMSMPILRKPLFYLLYYDIFPREPPSHGGSWTLHLSQQHRLGAIIMPRLEPPGPMSSGKA</sequence>
<proteinExistence type="predicted"/>
<accession>A0ABD2DTV7</accession>
<evidence type="ECO:0000256" key="1">
    <source>
        <dbReference type="SAM" id="MobiDB-lite"/>
    </source>
</evidence>
<evidence type="ECO:0000313" key="3">
    <source>
        <dbReference type="Proteomes" id="UP001610411"/>
    </source>
</evidence>
<keyword evidence="3" id="KW-1185">Reference proteome</keyword>
<dbReference type="EMBL" id="JBFSEQ010000008">
    <property type="protein sequence ID" value="KAL2769981.1"/>
    <property type="molecule type" value="Genomic_DNA"/>
</dbReference>